<evidence type="ECO:0000256" key="1">
    <source>
        <dbReference type="ARBA" id="ARBA00004477"/>
    </source>
</evidence>
<dbReference type="AlphaFoldDB" id="A0A6J0MBQ3"/>
<keyword evidence="4 6" id="KW-1133">Transmembrane helix</keyword>
<comment type="subcellular location">
    <subcellularLocation>
        <location evidence="1">Endoplasmic reticulum membrane</location>
        <topology evidence="1">Multi-pass membrane protein</topology>
    </subcellularLocation>
</comment>
<keyword evidence="3" id="KW-0256">Endoplasmic reticulum</keyword>
<proteinExistence type="predicted"/>
<keyword evidence="8" id="KW-1185">Reference proteome</keyword>
<dbReference type="InterPro" id="IPR044647">
    <property type="entry name" value="RTNLB17/18/21"/>
</dbReference>
<protein>
    <submittedName>
        <fullName evidence="9">Reticulon-like protein B21</fullName>
    </submittedName>
</protein>
<dbReference type="Proteomes" id="UP000504610">
    <property type="component" value="Chromosome 7"/>
</dbReference>
<sequence length="92" mass="10557">MWRDASRSTLVFGFGTFLIISSSYANDLNFSFISVVAYMGLIYLGVMFVFSAVIRRGIMEVEEERHIGVVCMWSFMDQVRRGSIIKAKECIR</sequence>
<feature type="transmembrane region" description="Helical" evidence="6">
    <location>
        <begin position="35"/>
        <end position="54"/>
    </location>
</feature>
<dbReference type="GeneID" id="108841108"/>
<name>A0A6J0MBQ3_RAPSA</name>
<dbReference type="PANTHER" id="PTHR46626">
    <property type="entry name" value="RETICULON-LIKE PROTEIN B17"/>
    <property type="match status" value="1"/>
</dbReference>
<evidence type="ECO:0000313" key="9">
    <source>
        <dbReference type="RefSeq" id="XP_018469393.1"/>
    </source>
</evidence>
<evidence type="ECO:0000256" key="6">
    <source>
        <dbReference type="SAM" id="Phobius"/>
    </source>
</evidence>
<evidence type="ECO:0000256" key="5">
    <source>
        <dbReference type="ARBA" id="ARBA00023136"/>
    </source>
</evidence>
<dbReference type="RefSeq" id="XP_018469393.1">
    <property type="nucleotide sequence ID" value="XM_018613891.2"/>
</dbReference>
<evidence type="ECO:0000256" key="4">
    <source>
        <dbReference type="ARBA" id="ARBA00022989"/>
    </source>
</evidence>
<dbReference type="GO" id="GO:0005789">
    <property type="term" value="C:endoplasmic reticulum membrane"/>
    <property type="evidence" value="ECO:0007669"/>
    <property type="project" value="UniProtKB-SubCell"/>
</dbReference>
<evidence type="ECO:0000256" key="2">
    <source>
        <dbReference type="ARBA" id="ARBA00022692"/>
    </source>
</evidence>
<evidence type="ECO:0000256" key="3">
    <source>
        <dbReference type="ARBA" id="ARBA00022824"/>
    </source>
</evidence>
<dbReference type="InterPro" id="IPR003388">
    <property type="entry name" value="Reticulon"/>
</dbReference>
<keyword evidence="5 6" id="KW-0472">Membrane</keyword>
<feature type="domain" description="Reticulon" evidence="7">
    <location>
        <begin position="1"/>
        <end position="55"/>
    </location>
</feature>
<dbReference type="Pfam" id="PF02453">
    <property type="entry name" value="Reticulon"/>
    <property type="match status" value="1"/>
</dbReference>
<reference evidence="9" key="2">
    <citation type="submission" date="2025-08" db="UniProtKB">
        <authorList>
            <consortium name="RefSeq"/>
        </authorList>
    </citation>
    <scope>IDENTIFICATION</scope>
    <source>
        <tissue evidence="9">Leaf</tissue>
    </source>
</reference>
<evidence type="ECO:0000313" key="8">
    <source>
        <dbReference type="Proteomes" id="UP000504610"/>
    </source>
</evidence>
<reference evidence="8" key="1">
    <citation type="journal article" date="2019" name="Database">
        <title>The radish genome database (RadishGD): an integrated information resource for radish genomics.</title>
        <authorList>
            <person name="Yu H.J."/>
            <person name="Baek S."/>
            <person name="Lee Y.J."/>
            <person name="Cho A."/>
            <person name="Mun J.H."/>
        </authorList>
    </citation>
    <scope>NUCLEOTIDE SEQUENCE [LARGE SCALE GENOMIC DNA]</scope>
    <source>
        <strain evidence="8">cv. WK10039</strain>
    </source>
</reference>
<dbReference type="PANTHER" id="PTHR46626:SF1">
    <property type="entry name" value="RETICULON-LIKE PROTEIN B21"/>
    <property type="match status" value="1"/>
</dbReference>
<dbReference type="OrthoDB" id="567788at2759"/>
<keyword evidence="2 6" id="KW-0812">Transmembrane</keyword>
<organism evidence="8 9">
    <name type="scientific">Raphanus sativus</name>
    <name type="common">Radish</name>
    <name type="synonym">Raphanus raphanistrum var. sativus</name>
    <dbReference type="NCBI Taxonomy" id="3726"/>
    <lineage>
        <taxon>Eukaryota</taxon>
        <taxon>Viridiplantae</taxon>
        <taxon>Streptophyta</taxon>
        <taxon>Embryophyta</taxon>
        <taxon>Tracheophyta</taxon>
        <taxon>Spermatophyta</taxon>
        <taxon>Magnoliopsida</taxon>
        <taxon>eudicotyledons</taxon>
        <taxon>Gunneridae</taxon>
        <taxon>Pentapetalae</taxon>
        <taxon>rosids</taxon>
        <taxon>malvids</taxon>
        <taxon>Brassicales</taxon>
        <taxon>Brassicaceae</taxon>
        <taxon>Brassiceae</taxon>
        <taxon>Raphanus</taxon>
    </lineage>
</organism>
<dbReference type="KEGG" id="rsz:108841108"/>
<accession>A0A6J0MBQ3</accession>
<evidence type="ECO:0000259" key="7">
    <source>
        <dbReference type="Pfam" id="PF02453"/>
    </source>
</evidence>
<gene>
    <name evidence="9" type="primary">LOC108841108</name>
</gene>